<dbReference type="AlphaFoldDB" id="A0ABD2D8Y6"/>
<reference evidence="6 7" key="1">
    <citation type="journal article" date="2024" name="G3 (Bethesda)">
        <title>A hybrid genome assembly of the endangered aye-aye (Daubentonia madagascariensis).</title>
        <authorList>
            <person name="Versoza C.J."/>
            <person name="Pfeifer S.P."/>
        </authorList>
    </citation>
    <scope>NUCLEOTIDE SEQUENCE [LARGE SCALE GENOMIC DNA]</scope>
    <source>
        <strain evidence="6">6821</strain>
    </source>
</reference>
<sequence>MQRRIFAAVFVFELLGSSAEGITDPGLWLCQPAPRCGEQTYNPLEQCCDEGVILPLNQTQLCGLNCTFWPCLQHCCLEALGSQSQTGVRFKVPGMKPNCMSSPITRLCPQEYRPTIPPPALTSS</sequence>
<dbReference type="PANTHER" id="PTHR34827">
    <property type="entry name" value="INSULIN GROWTH FACTOR-LIKE FAMILY MEMBER 3-RELATED"/>
    <property type="match status" value="1"/>
</dbReference>
<dbReference type="Proteomes" id="UP001610411">
    <property type="component" value="Unassembled WGS sequence"/>
</dbReference>
<dbReference type="InterPro" id="IPR032744">
    <property type="entry name" value="IGFL"/>
</dbReference>
<gene>
    <name evidence="6" type="ORF">WCI35_031504</name>
</gene>
<keyword evidence="3" id="KW-0964">Secreted</keyword>
<keyword evidence="7" id="KW-1185">Reference proteome</keyword>
<feature type="non-terminal residue" evidence="6">
    <location>
        <position position="124"/>
    </location>
</feature>
<evidence type="ECO:0000256" key="1">
    <source>
        <dbReference type="ARBA" id="ARBA00004613"/>
    </source>
</evidence>
<keyword evidence="4 5" id="KW-0732">Signal</keyword>
<evidence type="ECO:0000256" key="2">
    <source>
        <dbReference type="ARBA" id="ARBA00009529"/>
    </source>
</evidence>
<dbReference type="GO" id="GO:0005576">
    <property type="term" value="C:extracellular region"/>
    <property type="evidence" value="ECO:0007669"/>
    <property type="project" value="UniProtKB-SubCell"/>
</dbReference>
<evidence type="ECO:0000256" key="3">
    <source>
        <dbReference type="ARBA" id="ARBA00022525"/>
    </source>
</evidence>
<feature type="signal peptide" evidence="5">
    <location>
        <begin position="1"/>
        <end position="21"/>
    </location>
</feature>
<name>A0ABD2D8Y6_DAUMA</name>
<evidence type="ECO:0000313" key="6">
    <source>
        <dbReference type="EMBL" id="KAL2763055.1"/>
    </source>
</evidence>
<proteinExistence type="inferred from homology"/>
<evidence type="ECO:0000256" key="4">
    <source>
        <dbReference type="ARBA" id="ARBA00022729"/>
    </source>
</evidence>
<feature type="chain" id="PRO_5044761738" evidence="5">
    <location>
        <begin position="22"/>
        <end position="124"/>
    </location>
</feature>
<dbReference type="PANTHER" id="PTHR34827:SF1">
    <property type="entry name" value="INSULIN GROWTH FACTOR-LIKE FAMILY MEMBER 4"/>
    <property type="match status" value="1"/>
</dbReference>
<protein>
    <submittedName>
        <fullName evidence="6">Insulin growth factor-like family member 4</fullName>
    </submittedName>
</protein>
<dbReference type="Pfam" id="PF14653">
    <property type="entry name" value="IGFL"/>
    <property type="match status" value="1"/>
</dbReference>
<comment type="caution">
    <text evidence="6">The sequence shown here is derived from an EMBL/GenBank/DDBJ whole genome shotgun (WGS) entry which is preliminary data.</text>
</comment>
<comment type="subcellular location">
    <subcellularLocation>
        <location evidence="1">Secreted</location>
    </subcellularLocation>
</comment>
<dbReference type="EMBL" id="JBFSEQ010000013">
    <property type="protein sequence ID" value="KAL2763055.1"/>
    <property type="molecule type" value="Genomic_DNA"/>
</dbReference>
<evidence type="ECO:0000256" key="5">
    <source>
        <dbReference type="SAM" id="SignalP"/>
    </source>
</evidence>
<organism evidence="6 7">
    <name type="scientific">Daubentonia madagascariensis</name>
    <name type="common">Aye-aye</name>
    <name type="synonym">Sciurus madagascariensis</name>
    <dbReference type="NCBI Taxonomy" id="31869"/>
    <lineage>
        <taxon>Eukaryota</taxon>
        <taxon>Metazoa</taxon>
        <taxon>Chordata</taxon>
        <taxon>Craniata</taxon>
        <taxon>Vertebrata</taxon>
        <taxon>Euteleostomi</taxon>
        <taxon>Mammalia</taxon>
        <taxon>Eutheria</taxon>
        <taxon>Euarchontoglires</taxon>
        <taxon>Primates</taxon>
        <taxon>Strepsirrhini</taxon>
        <taxon>Chiromyiformes</taxon>
        <taxon>Daubentoniidae</taxon>
        <taxon>Daubentonia</taxon>
    </lineage>
</organism>
<evidence type="ECO:0000313" key="7">
    <source>
        <dbReference type="Proteomes" id="UP001610411"/>
    </source>
</evidence>
<comment type="similarity">
    <text evidence="2">Belongs to the IGFL family.</text>
</comment>
<accession>A0ABD2D8Y6</accession>